<feature type="region of interest" description="Disordered" evidence="3">
    <location>
        <begin position="1"/>
        <end position="41"/>
    </location>
</feature>
<feature type="compositionally biased region" description="Acidic residues" evidence="3">
    <location>
        <begin position="625"/>
        <end position="638"/>
    </location>
</feature>
<dbReference type="SMART" id="SM00369">
    <property type="entry name" value="LRR_TYP"/>
    <property type="match status" value="5"/>
</dbReference>
<feature type="compositionally biased region" description="Low complexity" evidence="3">
    <location>
        <begin position="365"/>
        <end position="378"/>
    </location>
</feature>
<dbReference type="EMBL" id="JAACJK010000183">
    <property type="protein sequence ID" value="KAF5318252.1"/>
    <property type="molecule type" value="Genomic_DNA"/>
</dbReference>
<sequence>MSGSAHNQPAWQTEELQEEWVDLEPEDSVDDDDQSYGTRSISLTAPLSTHIHTNSELEGDAVQNTIQAGGTFLVREEIAHAPLVPKTPGRHAKPKDFFTPLPLERMFDPPTPPTYSGSLRSRDAPSPPQSAVVVDEAEDTGPSDEILETDMPNMDSFQGRRPSLACQFTFSMAKNHASRLNPQAHSTPNPPHLYPSAPPTDSRLRLFQFQYDTYTREHLSAMVDSIAINTPSGSGTTTSPPSYGQHLSRVSEITGTAANNNHLRSAKRIKLSPPSEFYGEGAGAGVVIQRPHGKDYVGESRSLMEKIKQARDFSTISTVAETPSQEPKESPSGGSIVLNRPSSESNSSRRPSYLSVPDSRQDNPTSTSNTMTSKSSYSSFNYRQNAMALMDQIKSDMKGQKRIFSSDTETSTITTQIEDQSDSYDRSALSSAVHRRKASRQEKENHGPNTPGHRRTSSSKSNSFRTKPSPKKHRSRASIPTDELGQALANNLSRLSVSDRDANTSTAAPPSTDRPVEHRPPSSLAPALHPSSSIRGRPNEDLNRFVSSSTASGSTASGTTLTSGGAPSFVKHAGPPHLRTIAPADLPSLPERMGDMLFDRVMMRWVKNTAMATRDPDKSGGSIEDLSDDPFGDIESLPDDSRGGDTRPNAGELEPAEDQDGLRAAVAEMSAIEERSEAEDDDEELELTSFSTDASAHVVDIMTGVDTSGYNDGDETTDSEDDVALDDTVTITRTATVPVVDYESGDEDFSPTSVAHGPLATTSAYLLNADMGLAPHVAHLGMGTPSKRNGRVMAVTPTTVRSVLKSSGTPNSAMKSRSRYETPQSQRHRRSVSFSDGKLDGPMVDLNSSTDTEGSSGRGGRTYDKSAITQPSARTKRIADMMDALVNSDFEEDESPSKTSSSAGRMEELRPLTERDLASSMASGAADSQPELRPRRVFSRSQTHRASGGSNGKSVNRANGTFLTECSFAVAHDRLVEVITDVQPFEPHWEQLNAIDLSGKKLESVARLKEFLPRLDALNLNANQLSWLSGVPGSIRTLSVARNSLTGLTSYNHLPNLENLDISHNEIESLRQLECLRHLRELKADGNRITKLDGLERMDGLVKLSVQGNSIQSVDLEGFRWTRLEMLNISHNRLDSYNTRPVILIASVGWAPLSRGNVAVRHLDAVVVPAPRAGHGRALSVLMLMPIDSGYNNALREVDFGSHGMPRLRILRVSGNRLSELKVSVLPNLRTLYADNNSLSVVAKVDRLTRLENLSLRNQSGRAFNLLTRDVRDVKRLYLSGNPLKAPILKEACYNLVYLELAACRLTTLPEGFGRLCPNVRVLNLNYNFLEDVRGLEELTRIQKLTIIGSRLKSTKPLIRVLQRMPDVEMLDFRMNPCTLGWYLPLLVKDVPTGLQPGEKGGGGAGSWQELDAKFRRDLPDSAYVGRLAYRGLIMRGCSRLRLLDGVGVTSKERAKAGQLLEGILGRVVP</sequence>
<dbReference type="PANTHER" id="PTHR47566">
    <property type="match status" value="1"/>
</dbReference>
<feature type="compositionally biased region" description="Acidic residues" evidence="3">
    <location>
        <begin position="135"/>
        <end position="145"/>
    </location>
</feature>
<dbReference type="SUPFAM" id="SSF52058">
    <property type="entry name" value="L domain-like"/>
    <property type="match status" value="2"/>
</dbReference>
<feature type="compositionally biased region" description="Polar residues" evidence="3">
    <location>
        <begin position="846"/>
        <end position="855"/>
    </location>
</feature>
<evidence type="ECO:0000256" key="3">
    <source>
        <dbReference type="SAM" id="MobiDB-lite"/>
    </source>
</evidence>
<feature type="region of interest" description="Disordered" evidence="3">
    <location>
        <begin position="612"/>
        <end position="661"/>
    </location>
</feature>
<dbReference type="InterPro" id="IPR052574">
    <property type="entry name" value="CDIRP"/>
</dbReference>
<dbReference type="GO" id="GO:0031028">
    <property type="term" value="P:septation initiation signaling"/>
    <property type="evidence" value="ECO:0007669"/>
    <property type="project" value="TreeGrafter"/>
</dbReference>
<gene>
    <name evidence="4" type="ORF">D9611_014685</name>
</gene>
<feature type="region of interest" description="Disordered" evidence="3">
    <location>
        <begin position="100"/>
        <end position="145"/>
    </location>
</feature>
<accession>A0A8H5EZT4</accession>
<feature type="compositionally biased region" description="Polar residues" evidence="3">
    <location>
        <begin position="403"/>
        <end position="418"/>
    </location>
</feature>
<feature type="compositionally biased region" description="Low complexity" evidence="3">
    <location>
        <begin position="547"/>
        <end position="566"/>
    </location>
</feature>
<dbReference type="GO" id="GO:0061499">
    <property type="term" value="C:outer plaque of mitotic spindle pole body"/>
    <property type="evidence" value="ECO:0007669"/>
    <property type="project" value="TreeGrafter"/>
</dbReference>
<dbReference type="InterPro" id="IPR032675">
    <property type="entry name" value="LRR_dom_sf"/>
</dbReference>
<evidence type="ECO:0000256" key="2">
    <source>
        <dbReference type="ARBA" id="ARBA00022737"/>
    </source>
</evidence>
<feature type="region of interest" description="Disordered" evidence="3">
    <location>
        <begin position="400"/>
        <end position="586"/>
    </location>
</feature>
<evidence type="ECO:0000313" key="5">
    <source>
        <dbReference type="Proteomes" id="UP000541558"/>
    </source>
</evidence>
<dbReference type="InterPro" id="IPR003591">
    <property type="entry name" value="Leu-rich_rpt_typical-subtyp"/>
</dbReference>
<protein>
    <submittedName>
        <fullName evidence="4">Uncharacterized protein</fullName>
    </submittedName>
</protein>
<dbReference type="Pfam" id="PF13855">
    <property type="entry name" value="LRR_8"/>
    <property type="match status" value="1"/>
</dbReference>
<comment type="caution">
    <text evidence="4">The sequence shown here is derived from an EMBL/GenBank/DDBJ whole genome shotgun (WGS) entry which is preliminary data.</text>
</comment>
<organism evidence="4 5">
    <name type="scientific">Ephemerocybe angulata</name>
    <dbReference type="NCBI Taxonomy" id="980116"/>
    <lineage>
        <taxon>Eukaryota</taxon>
        <taxon>Fungi</taxon>
        <taxon>Dikarya</taxon>
        <taxon>Basidiomycota</taxon>
        <taxon>Agaricomycotina</taxon>
        <taxon>Agaricomycetes</taxon>
        <taxon>Agaricomycetidae</taxon>
        <taxon>Agaricales</taxon>
        <taxon>Agaricineae</taxon>
        <taxon>Psathyrellaceae</taxon>
        <taxon>Ephemerocybe</taxon>
    </lineage>
</organism>
<keyword evidence="2" id="KW-0677">Repeat</keyword>
<dbReference type="SMART" id="SM00364">
    <property type="entry name" value="LRR_BAC"/>
    <property type="match status" value="5"/>
</dbReference>
<dbReference type="Proteomes" id="UP000541558">
    <property type="component" value="Unassembled WGS sequence"/>
</dbReference>
<reference evidence="4 5" key="1">
    <citation type="journal article" date="2020" name="ISME J.">
        <title>Uncovering the hidden diversity of litter-decomposition mechanisms in mushroom-forming fungi.</title>
        <authorList>
            <person name="Floudas D."/>
            <person name="Bentzer J."/>
            <person name="Ahren D."/>
            <person name="Johansson T."/>
            <person name="Persson P."/>
            <person name="Tunlid A."/>
        </authorList>
    </citation>
    <scope>NUCLEOTIDE SEQUENCE [LARGE SCALE GENOMIC DNA]</scope>
    <source>
        <strain evidence="4 5">CBS 175.51</strain>
    </source>
</reference>
<dbReference type="PROSITE" id="PS51450">
    <property type="entry name" value="LRR"/>
    <property type="match status" value="3"/>
</dbReference>
<dbReference type="InterPro" id="IPR001611">
    <property type="entry name" value="Leu-rich_rpt"/>
</dbReference>
<dbReference type="SMART" id="SM00365">
    <property type="entry name" value="LRR_SD22"/>
    <property type="match status" value="4"/>
</dbReference>
<feature type="region of interest" description="Disordered" evidence="3">
    <location>
        <begin position="803"/>
        <end position="956"/>
    </location>
</feature>
<dbReference type="PANTHER" id="PTHR47566:SF1">
    <property type="entry name" value="PROTEIN NUD1"/>
    <property type="match status" value="1"/>
</dbReference>
<name>A0A8H5EZT4_9AGAR</name>
<dbReference type="Gene3D" id="3.80.10.10">
    <property type="entry name" value="Ribonuclease Inhibitor"/>
    <property type="match status" value="3"/>
</dbReference>
<feature type="region of interest" description="Disordered" evidence="3">
    <location>
        <begin position="316"/>
        <end position="378"/>
    </location>
</feature>
<keyword evidence="5" id="KW-1185">Reference proteome</keyword>
<evidence type="ECO:0000313" key="4">
    <source>
        <dbReference type="EMBL" id="KAF5318252.1"/>
    </source>
</evidence>
<feature type="compositionally biased region" description="Acidic residues" evidence="3">
    <location>
        <begin position="15"/>
        <end position="34"/>
    </location>
</feature>
<dbReference type="GO" id="GO:0035591">
    <property type="term" value="F:signaling adaptor activity"/>
    <property type="evidence" value="ECO:0007669"/>
    <property type="project" value="TreeGrafter"/>
</dbReference>
<feature type="compositionally biased region" description="Basic and acidic residues" evidence="3">
    <location>
        <begin position="905"/>
        <end position="917"/>
    </location>
</feature>
<evidence type="ECO:0000256" key="1">
    <source>
        <dbReference type="ARBA" id="ARBA00022614"/>
    </source>
</evidence>
<feature type="compositionally biased region" description="Low complexity" evidence="3">
    <location>
        <begin position="339"/>
        <end position="352"/>
    </location>
</feature>
<feature type="compositionally biased region" description="Polar residues" evidence="3">
    <location>
        <begin position="803"/>
        <end position="825"/>
    </location>
</feature>
<dbReference type="GO" id="GO:1902412">
    <property type="term" value="P:regulation of mitotic cytokinesis"/>
    <property type="evidence" value="ECO:0007669"/>
    <property type="project" value="TreeGrafter"/>
</dbReference>
<dbReference type="OrthoDB" id="7451790at2759"/>
<keyword evidence="1" id="KW-0433">Leucine-rich repeat</keyword>
<proteinExistence type="predicted"/>
<feature type="compositionally biased region" description="Low complexity" evidence="3">
    <location>
        <begin position="521"/>
        <end position="533"/>
    </location>
</feature>
<feature type="compositionally biased region" description="Polar residues" evidence="3">
    <location>
        <begin position="316"/>
        <end position="325"/>
    </location>
</feature>
<feature type="compositionally biased region" description="Polar residues" evidence="3">
    <location>
        <begin position="1"/>
        <end position="11"/>
    </location>
</feature>